<dbReference type="HAMAP" id="MF_00839">
    <property type="entry name" value="HPF"/>
    <property type="match status" value="1"/>
</dbReference>
<dbReference type="AlphaFoldDB" id="B8DJR1"/>
<dbReference type="Gene3D" id="3.30.505.50">
    <property type="entry name" value="Sigma 54 modulation/S30EA ribosomal protein, C-terminal domain"/>
    <property type="match status" value="1"/>
</dbReference>
<dbReference type="OrthoDB" id="9794975at2"/>
<reference evidence="6" key="1">
    <citation type="submission" date="2008-10" db="EMBL/GenBank/DDBJ databases">
        <title>Complete sequence of Desulfovibrio vulgaris str. 'Miyazaki F'.</title>
        <authorList>
            <person name="Lucas S."/>
            <person name="Copeland A."/>
            <person name="Lapidus A."/>
            <person name="Glavina del Rio T."/>
            <person name="Dalin E."/>
            <person name="Tice H."/>
            <person name="Bruce D."/>
            <person name="Goodwin L."/>
            <person name="Pitluck S."/>
            <person name="Sims D."/>
            <person name="Brettin T."/>
            <person name="Detter J.C."/>
            <person name="Han C."/>
            <person name="Larimer F."/>
            <person name="Land M."/>
            <person name="Hauser L."/>
            <person name="Kyrpides N."/>
            <person name="Mikhailova N."/>
            <person name="Hazen T.C."/>
            <person name="Richardson P."/>
        </authorList>
    </citation>
    <scope>NUCLEOTIDE SEQUENCE</scope>
    <source>
        <strain evidence="6">Miyazaki F</strain>
    </source>
</reference>
<dbReference type="InterPro" id="IPR003489">
    <property type="entry name" value="RHF/RaiA"/>
</dbReference>
<evidence type="ECO:0000256" key="3">
    <source>
        <dbReference type="ARBA" id="ARBA00041148"/>
    </source>
</evidence>
<dbReference type="InterPro" id="IPR034694">
    <property type="entry name" value="HPF_long/plastid"/>
</dbReference>
<dbReference type="InterPro" id="IPR036567">
    <property type="entry name" value="RHF-like"/>
</dbReference>
<keyword evidence="6" id="KW-0687">Ribonucleoprotein</keyword>
<dbReference type="GO" id="GO:0045900">
    <property type="term" value="P:negative regulation of translational elongation"/>
    <property type="evidence" value="ECO:0007669"/>
    <property type="project" value="TreeGrafter"/>
</dbReference>
<organism evidence="6">
    <name type="scientific">Nitratidesulfovibrio vulgaris (strain DSM 19637 / Miyazaki F)</name>
    <name type="common">Desulfovibrio vulgaris</name>
    <dbReference type="NCBI Taxonomy" id="883"/>
    <lineage>
        <taxon>Bacteria</taxon>
        <taxon>Pseudomonadati</taxon>
        <taxon>Thermodesulfobacteriota</taxon>
        <taxon>Desulfovibrionia</taxon>
        <taxon>Desulfovibrionales</taxon>
        <taxon>Desulfovibrionaceae</taxon>
        <taxon>Nitratidesulfovibrio</taxon>
    </lineage>
</organism>
<dbReference type="InterPro" id="IPR032528">
    <property type="entry name" value="Ribosom_S30AE_C"/>
</dbReference>
<feature type="domain" description="Sigma 54 modulation/S30EA ribosomal protein C-terminal" evidence="5">
    <location>
        <begin position="121"/>
        <end position="176"/>
    </location>
</feature>
<accession>B8DJR1</accession>
<keyword evidence="4" id="KW-0963">Cytoplasm</keyword>
<keyword evidence="6" id="KW-0689">Ribosomal protein</keyword>
<evidence type="ECO:0000313" key="6">
    <source>
        <dbReference type="EMBL" id="ACL07383.1"/>
    </source>
</evidence>
<dbReference type="PANTHER" id="PTHR33231:SF1">
    <property type="entry name" value="30S RIBOSOMAL PROTEIN"/>
    <property type="match status" value="1"/>
</dbReference>
<comment type="function">
    <text evidence="4">Required for dimerization of active 70S ribosomes into 100S ribosomes in stationary phase; 100S ribosomes are translationally inactive and sometimes present during exponential growth.</text>
</comment>
<dbReference type="Pfam" id="PF16321">
    <property type="entry name" value="Ribosom_S30AE_C"/>
    <property type="match status" value="1"/>
</dbReference>
<gene>
    <name evidence="4" type="primary">hpf</name>
    <name evidence="6" type="ordered locus">DvMF_0426</name>
</gene>
<evidence type="ECO:0000256" key="1">
    <source>
        <dbReference type="ARBA" id="ARBA00022845"/>
    </source>
</evidence>
<evidence type="ECO:0000256" key="2">
    <source>
        <dbReference type="ARBA" id="ARBA00038695"/>
    </source>
</evidence>
<comment type="subcellular location">
    <subcellularLocation>
        <location evidence="4">Cytoplasm</location>
    </subcellularLocation>
</comment>
<dbReference type="NCBIfam" id="TIGR00741">
    <property type="entry name" value="yfiA"/>
    <property type="match status" value="1"/>
</dbReference>
<comment type="subunit">
    <text evidence="4">Interacts with 100S ribosomes.</text>
</comment>
<keyword evidence="1 4" id="KW-0810">Translation regulation</keyword>
<sequence length="181" mass="20732">MNIAFTFKNFEPSDHLKKYARRRLEKLGRFVGKSALEMQVNLSVDKFRHKAEVQMAGDGFTFSAVEQSEDMYATIDLVLEKLESQLRKQVEKLKDRRRSVQSDKLGKGIDVFTFGTVGEGEERTITGTDHFAPKPMHVDEAAMQLDQGDNEFLVFLNAEVERVNIIYRRRNGDFGLIDPVV</sequence>
<comment type="subunit">
    <text evidence="2">Associates exclusively with 100S ribosomes, which are dimers of 70S ribosomes.</text>
</comment>
<dbReference type="Gene3D" id="3.30.160.100">
    <property type="entry name" value="Ribosome hibernation promotion factor-like"/>
    <property type="match status" value="1"/>
</dbReference>
<evidence type="ECO:0000259" key="5">
    <source>
        <dbReference type="Pfam" id="PF16321"/>
    </source>
</evidence>
<dbReference type="InterPro" id="IPR038416">
    <property type="entry name" value="Ribosom_S30AE_C_sf"/>
</dbReference>
<name>B8DJR1_NITV9</name>
<proteinExistence type="inferred from homology"/>
<protein>
    <recommendedName>
        <fullName evidence="3 4">Ribosome hibernation promoting factor</fullName>
        <shortName evidence="4">HPF</shortName>
    </recommendedName>
</protein>
<dbReference type="GO" id="GO:0022627">
    <property type="term" value="C:cytosolic small ribosomal subunit"/>
    <property type="evidence" value="ECO:0007669"/>
    <property type="project" value="TreeGrafter"/>
</dbReference>
<dbReference type="PANTHER" id="PTHR33231">
    <property type="entry name" value="30S RIBOSOMAL PROTEIN"/>
    <property type="match status" value="1"/>
</dbReference>
<comment type="similarity">
    <text evidence="4">Belongs to the HPF/YfiA ribosome-associated protein family. Long HPF subfamily.</text>
</comment>
<dbReference type="KEGG" id="dvm:DvMF_0426"/>
<dbReference type="EMBL" id="CP001197">
    <property type="protein sequence ID" value="ACL07383.1"/>
    <property type="molecule type" value="Genomic_DNA"/>
</dbReference>
<dbReference type="Pfam" id="PF02482">
    <property type="entry name" value="Ribosomal_S30AE"/>
    <property type="match status" value="1"/>
</dbReference>
<dbReference type="eggNOG" id="COG1544">
    <property type="taxonomic scope" value="Bacteria"/>
</dbReference>
<dbReference type="SUPFAM" id="SSF69754">
    <property type="entry name" value="Ribosome binding protein Y (YfiA homologue)"/>
    <property type="match status" value="1"/>
</dbReference>
<evidence type="ECO:0000256" key="4">
    <source>
        <dbReference type="HAMAP-Rule" id="MF_00839"/>
    </source>
</evidence>
<dbReference type="STRING" id="883.DvMF_0426"/>
<dbReference type="CDD" id="cd00552">
    <property type="entry name" value="RaiA"/>
    <property type="match status" value="1"/>
</dbReference>
<dbReference type="HOGENOM" id="CLU_071472_0_3_7"/>
<dbReference type="InterPro" id="IPR050574">
    <property type="entry name" value="HPF/YfiA_ribosome-assoc"/>
</dbReference>
<dbReference type="GO" id="GO:0043024">
    <property type="term" value="F:ribosomal small subunit binding"/>
    <property type="evidence" value="ECO:0007669"/>
    <property type="project" value="TreeGrafter"/>
</dbReference>